<dbReference type="GeneID" id="25371849"/>
<proteinExistence type="predicted"/>
<protein>
    <submittedName>
        <fullName evidence="1">Uncharacterized protein</fullName>
    </submittedName>
</protein>
<dbReference type="HOGENOM" id="CLU_1098314_0_0_1"/>
<evidence type="ECO:0000313" key="2">
    <source>
        <dbReference type="Proteomes" id="UP000030641"/>
    </source>
</evidence>
<dbReference type="InParanoid" id="A0A074YTW4"/>
<dbReference type="OrthoDB" id="3819513at2759"/>
<dbReference type="AlphaFoldDB" id="A0A074YTW4"/>
<dbReference type="EMBL" id="KL584750">
    <property type="protein sequence ID" value="KEQ99589.1"/>
    <property type="molecule type" value="Genomic_DNA"/>
</dbReference>
<dbReference type="Proteomes" id="UP000030641">
    <property type="component" value="Unassembled WGS sequence"/>
</dbReference>
<reference evidence="1 2" key="1">
    <citation type="journal article" date="2014" name="BMC Genomics">
        <title>Genome sequencing of four Aureobasidium pullulans varieties: biotechnological potential, stress tolerance, and description of new species.</title>
        <authorList>
            <person name="Gostin Ar C."/>
            <person name="Ohm R.A."/>
            <person name="Kogej T."/>
            <person name="Sonjak S."/>
            <person name="Turk M."/>
            <person name="Zajc J."/>
            <person name="Zalar P."/>
            <person name="Grube M."/>
            <person name="Sun H."/>
            <person name="Han J."/>
            <person name="Sharma A."/>
            <person name="Chiniquy J."/>
            <person name="Ngan C.Y."/>
            <person name="Lipzen A."/>
            <person name="Barry K."/>
            <person name="Grigoriev I.V."/>
            <person name="Gunde-Cimerman N."/>
        </authorList>
    </citation>
    <scope>NUCLEOTIDE SEQUENCE [LARGE SCALE GENOMIC DNA]</scope>
    <source>
        <strain evidence="1 2">EXF-2481</strain>
    </source>
</reference>
<dbReference type="RefSeq" id="XP_013348322.1">
    <property type="nucleotide sequence ID" value="XM_013492868.1"/>
</dbReference>
<accession>A0A074YTW4</accession>
<keyword evidence="2" id="KW-1185">Reference proteome</keyword>
<evidence type="ECO:0000313" key="1">
    <source>
        <dbReference type="EMBL" id="KEQ99589.1"/>
    </source>
</evidence>
<organism evidence="1 2">
    <name type="scientific">Aureobasidium subglaciale (strain EXF-2481)</name>
    <name type="common">Aureobasidium pullulans var. subglaciale</name>
    <dbReference type="NCBI Taxonomy" id="1043005"/>
    <lineage>
        <taxon>Eukaryota</taxon>
        <taxon>Fungi</taxon>
        <taxon>Dikarya</taxon>
        <taxon>Ascomycota</taxon>
        <taxon>Pezizomycotina</taxon>
        <taxon>Dothideomycetes</taxon>
        <taxon>Dothideomycetidae</taxon>
        <taxon>Dothideales</taxon>
        <taxon>Saccotheciaceae</taxon>
        <taxon>Aureobasidium</taxon>
    </lineage>
</organism>
<gene>
    <name evidence="1" type="ORF">AUEXF2481DRAFT_85178</name>
</gene>
<sequence length="253" mass="28659">MPLVDSESATPTLVRVLRHPVTYAGKTVSEDQIGSSALFYIRVASFLQDESLFRWALDKSPLFSTGFCSSVSSQDMRLGDLPAQVQPFPDADTFTTDEWKLVLMTWNSWLLERAAKSRAEHRNVDASILALHSIAVSHIVLPYWSYKFTPLVAEKAKDYLMHSLIDAKEIIARHMTVDQNELLGFRLNNHGFFQKYGYPWHYQSADDTDAELFMFVATTDLLTMDEDLSLTPQQAGCRSGRDTVDRADTILQL</sequence>
<name>A0A074YTW4_AURSE</name>